<evidence type="ECO:0000313" key="3">
    <source>
        <dbReference type="Proteomes" id="UP001337655"/>
    </source>
</evidence>
<comment type="caution">
    <text evidence="2">The sequence shown here is derived from an EMBL/GenBank/DDBJ whole genome shotgun (WGS) entry which is preliminary data.</text>
</comment>
<protein>
    <submittedName>
        <fullName evidence="2">Uncharacterized protein</fullName>
    </submittedName>
</protein>
<evidence type="ECO:0000313" key="2">
    <source>
        <dbReference type="EMBL" id="KAK5173749.1"/>
    </source>
</evidence>
<dbReference type="GeneID" id="89923777"/>
<accession>A0AAV9PJ63</accession>
<dbReference type="RefSeq" id="XP_064662444.1">
    <property type="nucleotide sequence ID" value="XM_064799689.1"/>
</dbReference>
<evidence type="ECO:0000256" key="1">
    <source>
        <dbReference type="SAM" id="MobiDB-lite"/>
    </source>
</evidence>
<feature type="region of interest" description="Disordered" evidence="1">
    <location>
        <begin position="220"/>
        <end position="239"/>
    </location>
</feature>
<feature type="region of interest" description="Disordered" evidence="1">
    <location>
        <begin position="1"/>
        <end position="22"/>
    </location>
</feature>
<name>A0AAV9PJ63_9PEZI</name>
<keyword evidence="3" id="KW-1185">Reference proteome</keyword>
<dbReference type="EMBL" id="JAVRRT010000003">
    <property type="protein sequence ID" value="KAK5173749.1"/>
    <property type="molecule type" value="Genomic_DNA"/>
</dbReference>
<dbReference type="Proteomes" id="UP001337655">
    <property type="component" value="Unassembled WGS sequence"/>
</dbReference>
<feature type="region of interest" description="Disordered" evidence="1">
    <location>
        <begin position="181"/>
        <end position="202"/>
    </location>
</feature>
<reference evidence="2 3" key="1">
    <citation type="submission" date="2023-08" db="EMBL/GenBank/DDBJ databases">
        <title>Black Yeasts Isolated from many extreme environments.</title>
        <authorList>
            <person name="Coleine C."/>
            <person name="Stajich J.E."/>
            <person name="Selbmann L."/>
        </authorList>
    </citation>
    <scope>NUCLEOTIDE SEQUENCE [LARGE SCALE GENOMIC DNA]</scope>
    <source>
        <strain evidence="2 3">CCFEE 5935</strain>
    </source>
</reference>
<dbReference type="AlphaFoldDB" id="A0AAV9PJ63"/>
<sequence>MLAPFRGVSHTNKRTRPPLPPTTYRVLGIESYNKTHTACACNDFHCFHLAANIAPRPRISPIYKQSTEPLTQDEEGASTAQPNNTSSDNLPAIDSEQETDLRFQEIEDWLREHGAVFRNHAGQGVTLDDLDWDIRAGVVEFFTRHLASQAEGCGLHTVKLKWVQGVLGPFEARFHSEFQSERRDSVVEAESENEEVQKARKRTEKGDDLLVLPTVGFGEDANQLEGETAPEGETEARPANPISTLEQATSAMPEQPESLQVFGIERVLVRTLPGIEKFLHPSKLRTKTLSALRYKEALRSRTRPTRQNREFTPVGHVRMYNSAHYPLEIWVEDRLVGSGSKVGAAVRRRSAASEVVWDPEGVMWKPRRQSDAGQVKQTLSEVFITGTGGAVQRA</sequence>
<organism evidence="2 3">
    <name type="scientific">Saxophila tyrrhenica</name>
    <dbReference type="NCBI Taxonomy" id="1690608"/>
    <lineage>
        <taxon>Eukaryota</taxon>
        <taxon>Fungi</taxon>
        <taxon>Dikarya</taxon>
        <taxon>Ascomycota</taxon>
        <taxon>Pezizomycotina</taxon>
        <taxon>Dothideomycetes</taxon>
        <taxon>Dothideomycetidae</taxon>
        <taxon>Mycosphaerellales</taxon>
        <taxon>Extremaceae</taxon>
        <taxon>Saxophila</taxon>
    </lineage>
</organism>
<gene>
    <name evidence="2" type="ORF">LTR77_002430</name>
</gene>
<feature type="region of interest" description="Disordered" evidence="1">
    <location>
        <begin position="67"/>
        <end position="92"/>
    </location>
</feature>
<proteinExistence type="predicted"/>
<feature type="compositionally biased region" description="Polar residues" evidence="1">
    <location>
        <begin position="78"/>
        <end position="89"/>
    </location>
</feature>